<dbReference type="OrthoDB" id="9809841at2"/>
<dbReference type="Pfam" id="PF20695">
    <property type="entry name" value="UbiD_N"/>
    <property type="match status" value="1"/>
</dbReference>
<dbReference type="NCBIfam" id="TIGR00148">
    <property type="entry name" value="UbiD family decarboxylase"/>
    <property type="match status" value="1"/>
</dbReference>
<dbReference type="STRING" id="440168.SAMN04487974_101776"/>
<dbReference type="PANTHER" id="PTHR30108:SF17">
    <property type="entry name" value="FERULIC ACID DECARBOXYLASE 1"/>
    <property type="match status" value="1"/>
</dbReference>
<dbReference type="RefSeq" id="WP_090591763.1">
    <property type="nucleotide sequence ID" value="NZ_FNCS01000001.1"/>
</dbReference>
<feature type="domain" description="3-octaprenyl-4-hydroxybenzoate carboxy-lyase-like Rift-related" evidence="1">
    <location>
        <begin position="116"/>
        <end position="316"/>
    </location>
</feature>
<dbReference type="AlphaFoldDB" id="A0A1G7SWZ1"/>
<evidence type="ECO:0000259" key="2">
    <source>
        <dbReference type="Pfam" id="PF20695"/>
    </source>
</evidence>
<keyword evidence="5" id="KW-1185">Reference proteome</keyword>
<dbReference type="InterPro" id="IPR002830">
    <property type="entry name" value="UbiD"/>
</dbReference>
<dbReference type="SUPFAM" id="SSF50475">
    <property type="entry name" value="FMN-binding split barrel"/>
    <property type="match status" value="1"/>
</dbReference>
<dbReference type="GO" id="GO:0033494">
    <property type="term" value="P:ferulate metabolic process"/>
    <property type="evidence" value="ECO:0007669"/>
    <property type="project" value="TreeGrafter"/>
</dbReference>
<accession>A0A1G7SWZ1</accession>
<dbReference type="PANTHER" id="PTHR30108">
    <property type="entry name" value="3-OCTAPRENYL-4-HYDROXYBENZOATE CARBOXY-LYASE-RELATED"/>
    <property type="match status" value="1"/>
</dbReference>
<organism evidence="4 5">
    <name type="scientific">Pelagibacterium luteolum</name>
    <dbReference type="NCBI Taxonomy" id="440168"/>
    <lineage>
        <taxon>Bacteria</taxon>
        <taxon>Pseudomonadati</taxon>
        <taxon>Pseudomonadota</taxon>
        <taxon>Alphaproteobacteria</taxon>
        <taxon>Hyphomicrobiales</taxon>
        <taxon>Devosiaceae</taxon>
        <taxon>Pelagibacterium</taxon>
    </lineage>
</organism>
<dbReference type="Pfam" id="PF20696">
    <property type="entry name" value="UbiD_C"/>
    <property type="match status" value="1"/>
</dbReference>
<evidence type="ECO:0000313" key="5">
    <source>
        <dbReference type="Proteomes" id="UP000199495"/>
    </source>
</evidence>
<dbReference type="Pfam" id="PF01977">
    <property type="entry name" value="UbiD"/>
    <property type="match status" value="1"/>
</dbReference>
<sequence>MTEHEPAWRHQDLRDLIERFEEMGELAHVDGADWDLEIGAVAEMVAQHTPGRSPAVLFDNVKGYPEGFRVLSGAANSFRRLATVLGLPMPKDETDLVLSYRNWLNSDFRLIPPVEVEDGPILENIIEGDDIDLFKFPVPKVHELDGNRYIGTDDMIVMRDPETGYINLGTYRIAVHDRNTVGIWISPGKHGRFIRDKYFAKGEPCPVLISCGQDPLLFLASHQEIKGGVSELDYAGGQRGRPFEVIPSKTHGLPIPANAEIVLEGWIHPGDEMLEGPFGEFMGYYASEASMQPVVRIERVYHRNNPILTLAVPSRPPENFTFARSAIKSAMIWDEVEKAGLAGVTGVWCHEAGAGRLFNVISIKQNYPGHAIQAGMLAANCRAGNYAGRWTIVVDDDINPVEINDVIWAMSTRCDPVEDIDFIRRAWSTPLDPMLPSGPWESNRAVVNACKPYGRLSTFPITAEASPDLRRTVRDKWPDLFR</sequence>
<dbReference type="GO" id="GO:0005737">
    <property type="term" value="C:cytoplasm"/>
    <property type="evidence" value="ECO:0007669"/>
    <property type="project" value="TreeGrafter"/>
</dbReference>
<gene>
    <name evidence="4" type="ORF">SAMN04487974_101776</name>
</gene>
<evidence type="ECO:0000313" key="4">
    <source>
        <dbReference type="EMBL" id="SDG27468.1"/>
    </source>
</evidence>
<dbReference type="InterPro" id="IPR048304">
    <property type="entry name" value="UbiD_Rift_dom"/>
</dbReference>
<reference evidence="4 5" key="1">
    <citation type="submission" date="2016-10" db="EMBL/GenBank/DDBJ databases">
        <authorList>
            <person name="de Groot N.N."/>
        </authorList>
    </citation>
    <scope>NUCLEOTIDE SEQUENCE [LARGE SCALE GENOMIC DNA]</scope>
    <source>
        <strain evidence="4 5">CGMCC 1.10267</strain>
    </source>
</reference>
<dbReference type="InterPro" id="IPR049383">
    <property type="entry name" value="UbiD-like_N"/>
</dbReference>
<name>A0A1G7SWZ1_9HYPH</name>
<dbReference type="Proteomes" id="UP000199495">
    <property type="component" value="Unassembled WGS sequence"/>
</dbReference>
<feature type="domain" description="3-octaprenyl-4-hydroxybenzoate carboxy-lyase-like N-terminal" evidence="2">
    <location>
        <begin position="17"/>
        <end position="88"/>
    </location>
</feature>
<evidence type="ECO:0000259" key="3">
    <source>
        <dbReference type="Pfam" id="PF20696"/>
    </source>
</evidence>
<dbReference type="EMBL" id="FNCS01000001">
    <property type="protein sequence ID" value="SDG27468.1"/>
    <property type="molecule type" value="Genomic_DNA"/>
</dbReference>
<evidence type="ECO:0000259" key="1">
    <source>
        <dbReference type="Pfam" id="PF01977"/>
    </source>
</evidence>
<dbReference type="Gene3D" id="3.40.1670.10">
    <property type="entry name" value="UbiD C-terminal domain-like"/>
    <property type="match status" value="1"/>
</dbReference>
<feature type="domain" description="3-octaprenyl-4-hydroxybenzoate carboxy-lyase-like C-terminal" evidence="3">
    <location>
        <begin position="325"/>
        <end position="448"/>
    </location>
</feature>
<protein>
    <submittedName>
        <fullName evidence="4">UbiD family decarboxylase</fullName>
    </submittedName>
</protein>
<dbReference type="SUPFAM" id="SSF143968">
    <property type="entry name" value="UbiD C-terminal domain-like"/>
    <property type="match status" value="1"/>
</dbReference>
<dbReference type="InterPro" id="IPR049381">
    <property type="entry name" value="UbiD-like_C"/>
</dbReference>
<dbReference type="GO" id="GO:0046281">
    <property type="term" value="P:cinnamic acid catabolic process"/>
    <property type="evidence" value="ECO:0007669"/>
    <property type="project" value="TreeGrafter"/>
</dbReference>
<dbReference type="GO" id="GO:0016831">
    <property type="term" value="F:carboxy-lyase activity"/>
    <property type="evidence" value="ECO:0007669"/>
    <property type="project" value="InterPro"/>
</dbReference>
<proteinExistence type="predicted"/>